<name>A0ABS1FXR2_9FLAO</name>
<comment type="caution">
    <text evidence="1">The sequence shown here is derived from an EMBL/GenBank/DDBJ whole genome shotgun (WGS) entry which is preliminary data.</text>
</comment>
<sequence>MESNTSNKNNKKMIVINGDHFSNLPEFYEEASRVFMKNVDWKVGTLDGFNDILYGGFGVFENKDQIELTWKKSEKSKGDLGLEATREFYERKIKQGHPFNVELIQKNLDELISGEGQTLFDILIEIIESHKNINLILD</sequence>
<evidence type="ECO:0000313" key="2">
    <source>
        <dbReference type="Proteomes" id="UP000628669"/>
    </source>
</evidence>
<dbReference type="Proteomes" id="UP000628669">
    <property type="component" value="Unassembled WGS sequence"/>
</dbReference>
<protein>
    <submittedName>
        <fullName evidence="1">Ribonuclease inhibitor</fullName>
    </submittedName>
</protein>
<proteinExistence type="predicted"/>
<organism evidence="1 2">
    <name type="scientific">Chryseobacterium paridis</name>
    <dbReference type="NCBI Taxonomy" id="2800328"/>
    <lineage>
        <taxon>Bacteria</taxon>
        <taxon>Pseudomonadati</taxon>
        <taxon>Bacteroidota</taxon>
        <taxon>Flavobacteriia</taxon>
        <taxon>Flavobacteriales</taxon>
        <taxon>Weeksellaceae</taxon>
        <taxon>Chryseobacterium group</taxon>
        <taxon>Chryseobacterium</taxon>
    </lineage>
</organism>
<reference evidence="2" key="1">
    <citation type="submission" date="2021-01" db="EMBL/GenBank/DDBJ databases">
        <title>Genome public.</title>
        <authorList>
            <person name="Liu C."/>
            <person name="Sun Q."/>
        </authorList>
    </citation>
    <scope>NUCLEOTIDE SEQUENCE [LARGE SCALE GENOMIC DNA]</scope>
    <source>
        <strain evidence="2">YIM B02567</strain>
    </source>
</reference>
<keyword evidence="2" id="KW-1185">Reference proteome</keyword>
<dbReference type="EMBL" id="JAENHK010000010">
    <property type="protein sequence ID" value="MBK1897133.1"/>
    <property type="molecule type" value="Genomic_DNA"/>
</dbReference>
<accession>A0ABS1FXR2</accession>
<dbReference type="RefSeq" id="WP_200247112.1">
    <property type="nucleotide sequence ID" value="NZ_JAENHK010000010.1"/>
</dbReference>
<dbReference type="InterPro" id="IPR035905">
    <property type="entry name" value="Barstar-like_sf"/>
</dbReference>
<evidence type="ECO:0000313" key="1">
    <source>
        <dbReference type="EMBL" id="MBK1897133.1"/>
    </source>
</evidence>
<dbReference type="SUPFAM" id="SSF52038">
    <property type="entry name" value="Barstar-related"/>
    <property type="match status" value="1"/>
</dbReference>
<gene>
    <name evidence="1" type="ORF">JHL15_15320</name>
</gene>